<dbReference type="RefSeq" id="WP_032631774.1">
    <property type="nucleotide sequence ID" value="NZ_JPQU01000100.1"/>
</dbReference>
<dbReference type="GO" id="GO:0015940">
    <property type="term" value="P:pantothenate biosynthetic process"/>
    <property type="evidence" value="ECO:0007669"/>
    <property type="project" value="UniProtKB-UniPathway"/>
</dbReference>
<evidence type="ECO:0000259" key="12">
    <source>
        <dbReference type="Pfam" id="PF08546"/>
    </source>
</evidence>
<dbReference type="InterPro" id="IPR003710">
    <property type="entry name" value="ApbA"/>
</dbReference>
<evidence type="ECO:0000256" key="4">
    <source>
        <dbReference type="ARBA" id="ARBA00019465"/>
    </source>
</evidence>
<dbReference type="InterPro" id="IPR008927">
    <property type="entry name" value="6-PGluconate_DH-like_C_sf"/>
</dbReference>
<dbReference type="Gene3D" id="1.10.1040.10">
    <property type="entry name" value="N-(1-d-carboxylethyl)-l-norvaline Dehydrogenase, domain 2"/>
    <property type="match status" value="1"/>
</dbReference>
<comment type="caution">
    <text evidence="13">The sequence shown here is derived from an EMBL/GenBank/DDBJ whole genome shotgun (WGS) entry which is preliminary data.</text>
</comment>
<evidence type="ECO:0000256" key="5">
    <source>
        <dbReference type="ARBA" id="ARBA00022655"/>
    </source>
</evidence>
<feature type="domain" description="Ketopantoate reductase N-terminal" evidence="11">
    <location>
        <begin position="8"/>
        <end position="175"/>
    </location>
</feature>
<sequence length="328" mass="35415">MNHPVLRVCIAGAGAIGCTLAARLVKGGQQVSVLARGETLATIRRDGIVLNDLDGRHHVQVQASADASELGTQDVIFLCTKAPALGEMLRQIQPMICPETMVVPVVNGVPWWYFHGEGGRFADRQVQAVDPDGQLDAALDWHQIIGCVVFITASTTGTAVVESNNPHLMVVGEPDNSLSPRLERLRQMIESSGIEARATDRIRDQLWTKIIANITSNPLSVVTGATLEQIYGLPELRHLVSAVLQETLLTAAAHGARVRIDPQTFFELGAGMGAVRTSMLQDYDKGRPLELAAIGDAVIELADQMSIPMPTTRNIIALARFRGQQASH</sequence>
<dbReference type="SUPFAM" id="SSF48179">
    <property type="entry name" value="6-phosphogluconate dehydrogenase C-terminal domain-like"/>
    <property type="match status" value="1"/>
</dbReference>
<dbReference type="PROSITE" id="PS51257">
    <property type="entry name" value="PROKAR_LIPOPROTEIN"/>
    <property type="match status" value="1"/>
</dbReference>
<proteinExistence type="inferred from homology"/>
<evidence type="ECO:0000313" key="13">
    <source>
        <dbReference type="EMBL" id="KFE50636.1"/>
    </source>
</evidence>
<dbReference type="PATRIC" id="fig|317.175.peg.5269"/>
<dbReference type="AlphaFoldDB" id="A0A085V5C3"/>
<comment type="similarity">
    <text evidence="2 10">Belongs to the ketopantoate reductase family.</text>
</comment>
<dbReference type="PANTHER" id="PTHR21708">
    <property type="entry name" value="PROBABLE 2-DEHYDROPANTOATE 2-REDUCTASE"/>
    <property type="match status" value="1"/>
</dbReference>
<comment type="function">
    <text evidence="10">Catalyzes the NADPH-dependent reduction of ketopantoate into pantoic acid.</text>
</comment>
<dbReference type="Pfam" id="PF08546">
    <property type="entry name" value="ApbA_C"/>
    <property type="match status" value="1"/>
</dbReference>
<name>A0A085V5C3_PSESX</name>
<dbReference type="PANTHER" id="PTHR21708:SF45">
    <property type="entry name" value="2-DEHYDROPANTOATE 2-REDUCTASE"/>
    <property type="match status" value="1"/>
</dbReference>
<gene>
    <name evidence="13" type="ORF">IV01_25290</name>
</gene>
<evidence type="ECO:0000256" key="9">
    <source>
        <dbReference type="ARBA" id="ARBA00048793"/>
    </source>
</evidence>
<dbReference type="InterPro" id="IPR013752">
    <property type="entry name" value="KPA_reductase"/>
</dbReference>
<evidence type="ECO:0000259" key="11">
    <source>
        <dbReference type="Pfam" id="PF02558"/>
    </source>
</evidence>
<evidence type="ECO:0000256" key="1">
    <source>
        <dbReference type="ARBA" id="ARBA00004994"/>
    </source>
</evidence>
<evidence type="ECO:0000256" key="7">
    <source>
        <dbReference type="ARBA" id="ARBA00023002"/>
    </source>
</evidence>
<dbReference type="GO" id="GO:0005737">
    <property type="term" value="C:cytoplasm"/>
    <property type="evidence" value="ECO:0007669"/>
    <property type="project" value="TreeGrafter"/>
</dbReference>
<dbReference type="Gene3D" id="3.40.50.720">
    <property type="entry name" value="NAD(P)-binding Rossmann-like Domain"/>
    <property type="match status" value="1"/>
</dbReference>
<feature type="domain" description="Ketopantoate reductase C-terminal" evidence="12">
    <location>
        <begin position="202"/>
        <end position="321"/>
    </location>
</feature>
<evidence type="ECO:0000256" key="2">
    <source>
        <dbReference type="ARBA" id="ARBA00007870"/>
    </source>
</evidence>
<comment type="pathway">
    <text evidence="1 10">Cofactor biosynthesis; (R)-pantothenate biosynthesis; (R)-pantoate from 3-methyl-2-oxobutanoate: step 2/2.</text>
</comment>
<reference evidence="13 14" key="1">
    <citation type="submission" date="2014-07" db="EMBL/GenBank/DDBJ databases">
        <title>Draft Genome Sequences of Environmental Pseudomonas syringae strains.</title>
        <authorList>
            <person name="Baltrus D.A."/>
            <person name="Berge O."/>
            <person name="Morris C."/>
        </authorList>
    </citation>
    <scope>NUCLEOTIDE SEQUENCE [LARGE SCALE GENOMIC DNA]</scope>
    <source>
        <strain evidence="13 14">GAW0119</strain>
    </source>
</reference>
<dbReference type="InterPro" id="IPR036291">
    <property type="entry name" value="NAD(P)-bd_dom_sf"/>
</dbReference>
<dbReference type="FunFam" id="1.10.1040.10:FF:000017">
    <property type="entry name" value="2-dehydropantoate 2-reductase"/>
    <property type="match status" value="1"/>
</dbReference>
<dbReference type="GO" id="GO:0008677">
    <property type="term" value="F:2-dehydropantoate 2-reductase activity"/>
    <property type="evidence" value="ECO:0007669"/>
    <property type="project" value="UniProtKB-EC"/>
</dbReference>
<evidence type="ECO:0000313" key="14">
    <source>
        <dbReference type="Proteomes" id="UP000028631"/>
    </source>
</evidence>
<dbReference type="SUPFAM" id="SSF51735">
    <property type="entry name" value="NAD(P)-binding Rossmann-fold domains"/>
    <property type="match status" value="1"/>
</dbReference>
<dbReference type="UniPathway" id="UPA00028">
    <property type="reaction ID" value="UER00004"/>
</dbReference>
<evidence type="ECO:0000256" key="10">
    <source>
        <dbReference type="RuleBase" id="RU362068"/>
    </source>
</evidence>
<dbReference type="EMBL" id="JPQU01000100">
    <property type="protein sequence ID" value="KFE50636.1"/>
    <property type="molecule type" value="Genomic_DNA"/>
</dbReference>
<dbReference type="InterPro" id="IPR013332">
    <property type="entry name" value="KPR_N"/>
</dbReference>
<dbReference type="InterPro" id="IPR051402">
    <property type="entry name" value="KPR-Related"/>
</dbReference>
<dbReference type="EC" id="1.1.1.169" evidence="3 10"/>
<evidence type="ECO:0000256" key="6">
    <source>
        <dbReference type="ARBA" id="ARBA00022857"/>
    </source>
</evidence>
<dbReference type="NCBIfam" id="TIGR00745">
    <property type="entry name" value="apbA_panE"/>
    <property type="match status" value="1"/>
</dbReference>
<evidence type="ECO:0000256" key="8">
    <source>
        <dbReference type="ARBA" id="ARBA00032024"/>
    </source>
</evidence>
<keyword evidence="6 10" id="KW-0521">NADP</keyword>
<accession>A0A085V5C3</accession>
<protein>
    <recommendedName>
        <fullName evidence="4 10">2-dehydropantoate 2-reductase</fullName>
        <ecNumber evidence="3 10">1.1.1.169</ecNumber>
    </recommendedName>
    <alternativeName>
        <fullName evidence="8 10">Ketopantoate reductase</fullName>
    </alternativeName>
</protein>
<dbReference type="Pfam" id="PF02558">
    <property type="entry name" value="ApbA"/>
    <property type="match status" value="1"/>
</dbReference>
<comment type="catalytic activity">
    <reaction evidence="9 10">
        <text>(R)-pantoate + NADP(+) = 2-dehydropantoate + NADPH + H(+)</text>
        <dbReference type="Rhea" id="RHEA:16233"/>
        <dbReference type="ChEBI" id="CHEBI:11561"/>
        <dbReference type="ChEBI" id="CHEBI:15378"/>
        <dbReference type="ChEBI" id="CHEBI:15980"/>
        <dbReference type="ChEBI" id="CHEBI:57783"/>
        <dbReference type="ChEBI" id="CHEBI:58349"/>
        <dbReference type="EC" id="1.1.1.169"/>
    </reaction>
</comment>
<keyword evidence="7 10" id="KW-0560">Oxidoreductase</keyword>
<keyword evidence="14" id="KW-1185">Reference proteome</keyword>
<dbReference type="NCBIfam" id="NF005089">
    <property type="entry name" value="PRK06522.1-4"/>
    <property type="match status" value="1"/>
</dbReference>
<keyword evidence="5 10" id="KW-0566">Pantothenate biosynthesis</keyword>
<dbReference type="Proteomes" id="UP000028631">
    <property type="component" value="Unassembled WGS sequence"/>
</dbReference>
<dbReference type="OrthoDB" id="6530772at2"/>
<dbReference type="InterPro" id="IPR013328">
    <property type="entry name" value="6PGD_dom2"/>
</dbReference>
<organism evidence="13 14">
    <name type="scientific">Pseudomonas syringae</name>
    <dbReference type="NCBI Taxonomy" id="317"/>
    <lineage>
        <taxon>Bacteria</taxon>
        <taxon>Pseudomonadati</taxon>
        <taxon>Pseudomonadota</taxon>
        <taxon>Gammaproteobacteria</taxon>
        <taxon>Pseudomonadales</taxon>
        <taxon>Pseudomonadaceae</taxon>
        <taxon>Pseudomonas</taxon>
    </lineage>
</organism>
<evidence type="ECO:0000256" key="3">
    <source>
        <dbReference type="ARBA" id="ARBA00013014"/>
    </source>
</evidence>